<sequence>MPDASRSERPPRRRSVLGRLLGRTAAAPEPSGTVRPAPEPERAVPTSTPAPAVPPPEPTTPLRAVLDGWRSELATTAGQGVLVDDRTAPGVLVAPLDLGGAHPSGLAAFWAGRATRLSSLVRERGAHEAARERVRALRAAAQEVGAAHGLQPGALAVGLVRWSALADVTAGLPAVEVHAPALLQPLVLRPRGAGALDEELDLQPGARVNPALVRLLAARGHRVDVAAVLAPFADGRGDAHRRATGELAAQVAHVPGLELSERTLVGVYPNLAGPLVDDLATLACAADGGLPPLVTALAAASAGRGVGPGGRGGLPAPVRPWGDDARRRLVLDLDEEQERVLDALVAGRSLRVLAQPGTGATQLVAQAVACAVGSGRRCLVVAPALDEALDVADRLDAAGLGDLLLAADRRGTAPRRAAPPDGPSSDGMGTGASGPDGAGLDGSGPSSQDLVAR</sequence>
<protein>
    <recommendedName>
        <fullName evidence="4">DEAD/DEAH box helicase</fullName>
    </recommendedName>
</protein>
<dbReference type="SUPFAM" id="SSF52540">
    <property type="entry name" value="P-loop containing nucleoside triphosphate hydrolases"/>
    <property type="match status" value="1"/>
</dbReference>
<feature type="compositionally biased region" description="Gly residues" evidence="1">
    <location>
        <begin position="428"/>
        <end position="442"/>
    </location>
</feature>
<reference evidence="2 3" key="1">
    <citation type="journal article" date="2017" name="Int. J. Syst. Evol. Microbiol.">
        <title>Pseudokineococcus basanitobsidens sp. nov., isolated from volcanic rock.</title>
        <authorList>
            <person name="Lee D.W."/>
            <person name="Park M.Y."/>
            <person name="Kim J.J."/>
            <person name="Kim B.S."/>
        </authorList>
    </citation>
    <scope>NUCLEOTIDE SEQUENCE [LARGE SCALE GENOMIC DNA]</scope>
    <source>
        <strain evidence="2 3">DSM 103726</strain>
    </source>
</reference>
<gene>
    <name evidence="2" type="ORF">WDZ17_12950</name>
</gene>
<evidence type="ECO:0000313" key="3">
    <source>
        <dbReference type="Proteomes" id="UP001387100"/>
    </source>
</evidence>
<dbReference type="Gene3D" id="3.40.50.300">
    <property type="entry name" value="P-loop containing nucleotide triphosphate hydrolases"/>
    <property type="match status" value="1"/>
</dbReference>
<accession>A0ABU8RMC1</accession>
<comment type="caution">
    <text evidence="2">The sequence shown here is derived from an EMBL/GenBank/DDBJ whole genome shotgun (WGS) entry which is preliminary data.</text>
</comment>
<feature type="non-terminal residue" evidence="2">
    <location>
        <position position="453"/>
    </location>
</feature>
<proteinExistence type="predicted"/>
<feature type="compositionally biased region" description="Basic and acidic residues" evidence="1">
    <location>
        <begin position="1"/>
        <end position="10"/>
    </location>
</feature>
<evidence type="ECO:0000313" key="2">
    <source>
        <dbReference type="EMBL" id="MEJ5946200.1"/>
    </source>
</evidence>
<dbReference type="EMBL" id="JBBIAA010000018">
    <property type="protein sequence ID" value="MEJ5946200.1"/>
    <property type="molecule type" value="Genomic_DNA"/>
</dbReference>
<feature type="region of interest" description="Disordered" evidence="1">
    <location>
        <begin position="410"/>
        <end position="453"/>
    </location>
</feature>
<evidence type="ECO:0000256" key="1">
    <source>
        <dbReference type="SAM" id="MobiDB-lite"/>
    </source>
</evidence>
<keyword evidence="3" id="KW-1185">Reference proteome</keyword>
<dbReference type="InterPro" id="IPR027417">
    <property type="entry name" value="P-loop_NTPase"/>
</dbReference>
<evidence type="ECO:0008006" key="4">
    <source>
        <dbReference type="Google" id="ProtNLM"/>
    </source>
</evidence>
<feature type="compositionally biased region" description="Polar residues" evidence="1">
    <location>
        <begin position="444"/>
        <end position="453"/>
    </location>
</feature>
<organism evidence="2 3">
    <name type="scientific">Pseudokineococcus basanitobsidens</name>
    <dbReference type="NCBI Taxonomy" id="1926649"/>
    <lineage>
        <taxon>Bacteria</taxon>
        <taxon>Bacillati</taxon>
        <taxon>Actinomycetota</taxon>
        <taxon>Actinomycetes</taxon>
        <taxon>Kineosporiales</taxon>
        <taxon>Kineosporiaceae</taxon>
        <taxon>Pseudokineococcus</taxon>
    </lineage>
</organism>
<dbReference type="Proteomes" id="UP001387100">
    <property type="component" value="Unassembled WGS sequence"/>
</dbReference>
<name>A0ABU8RMC1_9ACTN</name>
<feature type="region of interest" description="Disordered" evidence="1">
    <location>
        <begin position="1"/>
        <end position="60"/>
    </location>
</feature>